<feature type="transmembrane region" description="Helical" evidence="7">
    <location>
        <begin position="14"/>
        <end position="34"/>
    </location>
</feature>
<feature type="transmembrane region" description="Helical" evidence="7">
    <location>
        <begin position="71"/>
        <end position="88"/>
    </location>
</feature>
<dbReference type="RefSeq" id="WP_307340287.1">
    <property type="nucleotide sequence ID" value="NZ_JAUSUQ010000009.1"/>
</dbReference>
<dbReference type="InterPro" id="IPR037294">
    <property type="entry name" value="ABC_BtuC-like"/>
</dbReference>
<feature type="transmembrane region" description="Helical" evidence="7">
    <location>
        <begin position="100"/>
        <end position="121"/>
    </location>
</feature>
<dbReference type="Proteomes" id="UP001232445">
    <property type="component" value="Unassembled WGS sequence"/>
</dbReference>
<reference evidence="8 9" key="1">
    <citation type="submission" date="2023-07" db="EMBL/GenBank/DDBJ databases">
        <title>Genomic Encyclopedia of Type Strains, Phase IV (KMG-IV): sequencing the most valuable type-strain genomes for metagenomic binning, comparative biology and taxonomic classification.</title>
        <authorList>
            <person name="Goeker M."/>
        </authorList>
    </citation>
    <scope>NUCLEOTIDE SEQUENCE [LARGE SCALE GENOMIC DNA]</scope>
    <source>
        <strain evidence="8 9">DSM 17740</strain>
    </source>
</reference>
<dbReference type="EMBL" id="JAUSUQ010000009">
    <property type="protein sequence ID" value="MDQ0339785.1"/>
    <property type="molecule type" value="Genomic_DNA"/>
</dbReference>
<dbReference type="InterPro" id="IPR001626">
    <property type="entry name" value="ABC_TroCD"/>
</dbReference>
<keyword evidence="9" id="KW-1185">Reference proteome</keyword>
<keyword evidence="6" id="KW-0813">Transport</keyword>
<dbReference type="PANTHER" id="PTHR30477:SF22">
    <property type="entry name" value="METAL ABC TRANSPORTER PERMEASE"/>
    <property type="match status" value="1"/>
</dbReference>
<keyword evidence="3 6" id="KW-0812">Transmembrane</keyword>
<dbReference type="Gene3D" id="1.10.3470.10">
    <property type="entry name" value="ABC transporter involved in vitamin B12 uptake, BtuC"/>
    <property type="match status" value="1"/>
</dbReference>
<dbReference type="SUPFAM" id="SSF81345">
    <property type="entry name" value="ABC transporter involved in vitamin B12 uptake, BtuC"/>
    <property type="match status" value="1"/>
</dbReference>
<evidence type="ECO:0000256" key="5">
    <source>
        <dbReference type="ARBA" id="ARBA00023136"/>
    </source>
</evidence>
<sequence>MIEILIHFEFMRHALISGLIIGFLAPLLGVFLVVRRLSMIADALSHVTLTGIAFNLLLAKYVGFFAGLNPVYMGMGFSVAGALIIERLRKSYRFYQELPIPIILSTGIGLGVVFISIANGFNVDLFNYLFGSIIAITRTDRNTIMVIGAVVLLVVTLLYKELFSLSFDDEHARITGIPRKWINLVFTILVALVIASAMRIVGILLVSALMVLPVAASIQLANSFKQTFIYAILFGELAVILGLYCSYTFNLAPGGTIVVIAFLILITVLGVKKWVIKTD</sequence>
<comment type="subcellular location">
    <subcellularLocation>
        <location evidence="6">Cell membrane</location>
        <topology evidence="6">Multi-pass membrane protein</topology>
    </subcellularLocation>
    <subcellularLocation>
        <location evidence="1">Membrane</location>
        <topology evidence="1">Multi-pass membrane protein</topology>
    </subcellularLocation>
</comment>
<feature type="transmembrane region" description="Helical" evidence="7">
    <location>
        <begin position="46"/>
        <end position="65"/>
    </location>
</feature>
<organism evidence="8 9">
    <name type="scientific">Caldalkalibacillus uzonensis</name>
    <dbReference type="NCBI Taxonomy" id="353224"/>
    <lineage>
        <taxon>Bacteria</taxon>
        <taxon>Bacillati</taxon>
        <taxon>Bacillota</taxon>
        <taxon>Bacilli</taxon>
        <taxon>Bacillales</taxon>
        <taxon>Bacillaceae</taxon>
        <taxon>Caldalkalibacillus</taxon>
    </lineage>
</organism>
<evidence type="ECO:0000256" key="4">
    <source>
        <dbReference type="ARBA" id="ARBA00022989"/>
    </source>
</evidence>
<evidence type="ECO:0000313" key="8">
    <source>
        <dbReference type="EMBL" id="MDQ0339785.1"/>
    </source>
</evidence>
<comment type="caution">
    <text evidence="8">The sequence shown here is derived from an EMBL/GenBank/DDBJ whole genome shotgun (WGS) entry which is preliminary data.</text>
</comment>
<keyword evidence="4 7" id="KW-1133">Transmembrane helix</keyword>
<evidence type="ECO:0000313" key="9">
    <source>
        <dbReference type="Proteomes" id="UP001232445"/>
    </source>
</evidence>
<dbReference type="Pfam" id="PF00950">
    <property type="entry name" value="ABC-3"/>
    <property type="match status" value="1"/>
</dbReference>
<feature type="transmembrane region" description="Helical" evidence="7">
    <location>
        <begin position="228"/>
        <end position="249"/>
    </location>
</feature>
<evidence type="ECO:0000256" key="2">
    <source>
        <dbReference type="ARBA" id="ARBA00008034"/>
    </source>
</evidence>
<gene>
    <name evidence="8" type="ORF">J2S00_002578</name>
</gene>
<evidence type="ECO:0000256" key="6">
    <source>
        <dbReference type="RuleBase" id="RU003943"/>
    </source>
</evidence>
<evidence type="ECO:0000256" key="1">
    <source>
        <dbReference type="ARBA" id="ARBA00004141"/>
    </source>
</evidence>
<feature type="transmembrane region" description="Helical" evidence="7">
    <location>
        <begin position="255"/>
        <end position="275"/>
    </location>
</feature>
<dbReference type="CDD" id="cd06550">
    <property type="entry name" value="TM_ABC_iron-siderophores_like"/>
    <property type="match status" value="1"/>
</dbReference>
<keyword evidence="5 7" id="KW-0472">Membrane</keyword>
<dbReference type="PANTHER" id="PTHR30477">
    <property type="entry name" value="ABC-TRANSPORTER METAL-BINDING PROTEIN"/>
    <property type="match status" value="1"/>
</dbReference>
<evidence type="ECO:0000256" key="7">
    <source>
        <dbReference type="SAM" id="Phobius"/>
    </source>
</evidence>
<comment type="similarity">
    <text evidence="2 6">Belongs to the ABC-3 integral membrane protein family.</text>
</comment>
<feature type="transmembrane region" description="Helical" evidence="7">
    <location>
        <begin position="141"/>
        <end position="159"/>
    </location>
</feature>
<accession>A0ABU0CTT9</accession>
<name>A0ABU0CTT9_9BACI</name>
<proteinExistence type="inferred from homology"/>
<feature type="transmembrane region" description="Helical" evidence="7">
    <location>
        <begin position="180"/>
        <end position="197"/>
    </location>
</feature>
<evidence type="ECO:0000256" key="3">
    <source>
        <dbReference type="ARBA" id="ARBA00022692"/>
    </source>
</evidence>
<protein>
    <submittedName>
        <fullName evidence="8">Zinc transport system permease protein</fullName>
    </submittedName>
</protein>